<protein>
    <submittedName>
        <fullName evidence="3">Uncharacterized protein</fullName>
    </submittedName>
</protein>
<evidence type="ECO:0000256" key="2">
    <source>
        <dbReference type="SAM" id="SignalP"/>
    </source>
</evidence>
<dbReference type="SUPFAM" id="SSF56436">
    <property type="entry name" value="C-type lectin-like"/>
    <property type="match status" value="1"/>
</dbReference>
<feature type="chain" id="PRO_5043478902" evidence="2">
    <location>
        <begin position="20"/>
        <end position="218"/>
    </location>
</feature>
<feature type="signal peptide" evidence="2">
    <location>
        <begin position="1"/>
        <end position="19"/>
    </location>
</feature>
<feature type="compositionally biased region" description="Polar residues" evidence="1">
    <location>
        <begin position="179"/>
        <end position="188"/>
    </location>
</feature>
<gene>
    <name evidence="3" type="ORF">CTOB1V02_LOCUS11638</name>
</gene>
<dbReference type="SMART" id="SM00034">
    <property type="entry name" value="CLECT"/>
    <property type="match status" value="1"/>
</dbReference>
<dbReference type="OrthoDB" id="5860166at2759"/>
<organism evidence="3">
    <name type="scientific">Cyprideis torosa</name>
    <dbReference type="NCBI Taxonomy" id="163714"/>
    <lineage>
        <taxon>Eukaryota</taxon>
        <taxon>Metazoa</taxon>
        <taxon>Ecdysozoa</taxon>
        <taxon>Arthropoda</taxon>
        <taxon>Crustacea</taxon>
        <taxon>Oligostraca</taxon>
        <taxon>Ostracoda</taxon>
        <taxon>Podocopa</taxon>
        <taxon>Podocopida</taxon>
        <taxon>Cytherocopina</taxon>
        <taxon>Cytheroidea</taxon>
        <taxon>Cytherideidae</taxon>
        <taxon>Cyprideis</taxon>
    </lineage>
</organism>
<dbReference type="InterPro" id="IPR001304">
    <property type="entry name" value="C-type_lectin-like"/>
</dbReference>
<dbReference type="InterPro" id="IPR016186">
    <property type="entry name" value="C-type_lectin-like/link_sf"/>
</dbReference>
<sequence length="218" mass="23793">MAISLKIVVICLWISGLLGVEITKYQKFPGFACNSTVGKAAVGLKVTRCLVKAHRNQCWAVQTTPDCQCCDTVKTDNSTFLYAPAGCISGWTFNSEFGKCYFFSSRYTYTLYKNWTEAEGYCAGLENGAHLASIHSQAELDYLFSQSPTSAVFRRTEPNRTVATDVKRVSGHSGVPNPLRSSAASNSVPAHFDPKPFRSGPEVATLSRLPVIEDSDGL</sequence>
<reference evidence="3" key="1">
    <citation type="submission" date="2020-11" db="EMBL/GenBank/DDBJ databases">
        <authorList>
            <person name="Tran Van P."/>
        </authorList>
    </citation>
    <scope>NUCLEOTIDE SEQUENCE</scope>
</reference>
<accession>A0A7R8WRM6</accession>
<dbReference type="InterPro" id="IPR016187">
    <property type="entry name" value="CTDL_fold"/>
</dbReference>
<name>A0A7R8WRM6_9CRUS</name>
<dbReference type="Gene3D" id="3.10.100.10">
    <property type="entry name" value="Mannose-Binding Protein A, subunit A"/>
    <property type="match status" value="1"/>
</dbReference>
<feature type="region of interest" description="Disordered" evidence="1">
    <location>
        <begin position="169"/>
        <end position="194"/>
    </location>
</feature>
<proteinExistence type="predicted"/>
<keyword evidence="2" id="KW-0732">Signal</keyword>
<evidence type="ECO:0000313" key="3">
    <source>
        <dbReference type="EMBL" id="CAD7233819.1"/>
    </source>
</evidence>
<dbReference type="EMBL" id="OB667033">
    <property type="protein sequence ID" value="CAD7233819.1"/>
    <property type="molecule type" value="Genomic_DNA"/>
</dbReference>
<dbReference type="AlphaFoldDB" id="A0A7R8WRM6"/>
<evidence type="ECO:0000256" key="1">
    <source>
        <dbReference type="SAM" id="MobiDB-lite"/>
    </source>
</evidence>